<organism evidence="2 3">
    <name type="scientific">Gordonia effusa NBRC 100432</name>
    <dbReference type="NCBI Taxonomy" id="1077974"/>
    <lineage>
        <taxon>Bacteria</taxon>
        <taxon>Bacillati</taxon>
        <taxon>Actinomycetota</taxon>
        <taxon>Actinomycetes</taxon>
        <taxon>Mycobacteriales</taxon>
        <taxon>Gordoniaceae</taxon>
        <taxon>Gordonia</taxon>
    </lineage>
</organism>
<evidence type="ECO:0000256" key="1">
    <source>
        <dbReference type="SAM" id="Phobius"/>
    </source>
</evidence>
<sequence>MHMRVGIALSLFVVMCLTMIGLGLFTTTMWVLYLLFGIAELAGAAYLRHRRGSWLVVATLLVLGVYQLVQGIFWRSATAEQINSAIPIDNVGAAMICLLAIVLVLAVPLTNDPHRRARGL</sequence>
<keyword evidence="1" id="KW-1133">Transmembrane helix</keyword>
<feature type="transmembrane region" description="Helical" evidence="1">
    <location>
        <begin position="30"/>
        <end position="47"/>
    </location>
</feature>
<comment type="caution">
    <text evidence="2">The sequence shown here is derived from an EMBL/GenBank/DDBJ whole genome shotgun (WGS) entry which is preliminary data.</text>
</comment>
<feature type="transmembrane region" description="Helical" evidence="1">
    <location>
        <begin position="7"/>
        <end position="24"/>
    </location>
</feature>
<keyword evidence="1" id="KW-0472">Membrane</keyword>
<evidence type="ECO:0000313" key="3">
    <source>
        <dbReference type="Proteomes" id="UP000035034"/>
    </source>
</evidence>
<feature type="transmembrane region" description="Helical" evidence="1">
    <location>
        <begin position="93"/>
        <end position="110"/>
    </location>
</feature>
<keyword evidence="1" id="KW-0812">Transmembrane</keyword>
<dbReference type="STRING" id="1077974.GOEFS_036_00830"/>
<gene>
    <name evidence="2" type="ORF">GOEFS_036_00830</name>
</gene>
<dbReference type="Proteomes" id="UP000035034">
    <property type="component" value="Unassembled WGS sequence"/>
</dbReference>
<name>H0QXU3_9ACTN</name>
<evidence type="ECO:0000313" key="2">
    <source>
        <dbReference type="EMBL" id="GAB17644.1"/>
    </source>
</evidence>
<proteinExistence type="predicted"/>
<dbReference type="EMBL" id="BAEH01000036">
    <property type="protein sequence ID" value="GAB17644.1"/>
    <property type="molecule type" value="Genomic_DNA"/>
</dbReference>
<reference evidence="2 3" key="1">
    <citation type="submission" date="2011-12" db="EMBL/GenBank/DDBJ databases">
        <title>Whole genome shotgun sequence of Gordonia effusa NBRC 100432.</title>
        <authorList>
            <person name="Yoshida I."/>
            <person name="Takarada H."/>
            <person name="Hosoyama A."/>
            <person name="Tsuchikane K."/>
            <person name="Katsumata H."/>
            <person name="Yamazaki S."/>
            <person name="Fujita N."/>
        </authorList>
    </citation>
    <scope>NUCLEOTIDE SEQUENCE [LARGE SCALE GENOMIC DNA]</scope>
    <source>
        <strain evidence="2 3">NBRC 100432</strain>
    </source>
</reference>
<protein>
    <submittedName>
        <fullName evidence="2">Uncharacterized protein</fullName>
    </submittedName>
</protein>
<keyword evidence="3" id="KW-1185">Reference proteome</keyword>
<accession>H0QXU3</accession>
<dbReference type="AlphaFoldDB" id="H0QXU3"/>
<feature type="transmembrane region" description="Helical" evidence="1">
    <location>
        <begin position="54"/>
        <end position="73"/>
    </location>
</feature>